<dbReference type="RefSeq" id="WP_344337966.1">
    <property type="nucleotide sequence ID" value="NZ_BAAAKJ010000224.1"/>
</dbReference>
<keyword evidence="2" id="KW-1185">Reference proteome</keyword>
<evidence type="ECO:0000313" key="1">
    <source>
        <dbReference type="EMBL" id="GAA1400262.1"/>
    </source>
</evidence>
<name>A0ABN1Y9V9_9ACTN</name>
<reference evidence="1 2" key="1">
    <citation type="journal article" date="2019" name="Int. J. Syst. Evol. Microbiol.">
        <title>The Global Catalogue of Microorganisms (GCM) 10K type strain sequencing project: providing services to taxonomists for standard genome sequencing and annotation.</title>
        <authorList>
            <consortium name="The Broad Institute Genomics Platform"/>
            <consortium name="The Broad Institute Genome Sequencing Center for Infectious Disease"/>
            <person name="Wu L."/>
            <person name="Ma J."/>
        </authorList>
    </citation>
    <scope>NUCLEOTIDE SEQUENCE [LARGE SCALE GENOMIC DNA]</scope>
    <source>
        <strain evidence="1 2">JCM 12393</strain>
    </source>
</reference>
<evidence type="ECO:0000313" key="2">
    <source>
        <dbReference type="Proteomes" id="UP001499863"/>
    </source>
</evidence>
<dbReference type="Proteomes" id="UP001499863">
    <property type="component" value="Unassembled WGS sequence"/>
</dbReference>
<organism evidence="1 2">
    <name type="scientific">Kitasatospora putterlickiae</name>
    <dbReference type="NCBI Taxonomy" id="221725"/>
    <lineage>
        <taxon>Bacteria</taxon>
        <taxon>Bacillati</taxon>
        <taxon>Actinomycetota</taxon>
        <taxon>Actinomycetes</taxon>
        <taxon>Kitasatosporales</taxon>
        <taxon>Streptomycetaceae</taxon>
        <taxon>Kitasatospora</taxon>
    </lineage>
</organism>
<protein>
    <recommendedName>
        <fullName evidence="3">HD domain-containing protein</fullName>
    </recommendedName>
</protein>
<evidence type="ECO:0008006" key="3">
    <source>
        <dbReference type="Google" id="ProtNLM"/>
    </source>
</evidence>
<gene>
    <name evidence="1" type="ORF">GCM10009639_41050</name>
</gene>
<dbReference type="SUPFAM" id="SSF109604">
    <property type="entry name" value="HD-domain/PDEase-like"/>
    <property type="match status" value="1"/>
</dbReference>
<dbReference type="Gene3D" id="1.10.3210.10">
    <property type="entry name" value="Hypothetical protein af1432"/>
    <property type="match status" value="1"/>
</dbReference>
<dbReference type="EMBL" id="BAAAKJ010000224">
    <property type="protein sequence ID" value="GAA1400262.1"/>
    <property type="molecule type" value="Genomic_DNA"/>
</dbReference>
<comment type="caution">
    <text evidence="1">The sequence shown here is derived from an EMBL/GenBank/DDBJ whole genome shotgun (WGS) entry which is preliminary data.</text>
</comment>
<accession>A0ABN1Y9V9</accession>
<sequence length="249" mass="27258">MTTSTPRPEPGRTLRELAEAGRLANHQLMDRPTLDRIARNRPAGARVPASLPHPPAPLIPDATWFARTETASSIHGVLHGARVAALLQLLAHHHRIDPARARTLAAAAACHDCRRLDDCADPGHGRRAADWLTAHGHLVTAALGTPFAPEAITAVALHDVPHEAFTGAEAEAYRRHRLAVDLLKAADALDRYRLPLARWWPDLRRLRLPVPDWAPPLAHDLVVRSERARLNGATDARAIELALHTVLPE</sequence>
<proteinExistence type="predicted"/>